<evidence type="ECO:0000313" key="1">
    <source>
        <dbReference type="EMBL" id="SMP80909.1"/>
    </source>
</evidence>
<evidence type="ECO:0000313" key="2">
    <source>
        <dbReference type="Proteomes" id="UP001157910"/>
    </source>
</evidence>
<gene>
    <name evidence="1" type="ORF">SAMN06296065_11589</name>
</gene>
<accession>A0ABY1QWS6</accession>
<comment type="caution">
    <text evidence="1">The sequence shown here is derived from an EMBL/GenBank/DDBJ whole genome shotgun (WGS) entry which is preliminary data.</text>
</comment>
<dbReference type="RefSeq" id="WP_257542325.1">
    <property type="nucleotide sequence ID" value="NZ_FXUI01000015.1"/>
</dbReference>
<keyword evidence="2" id="KW-1185">Reference proteome</keyword>
<organism evidence="1 2">
    <name type="scientific">Novosphingobium panipatense</name>
    <dbReference type="NCBI Taxonomy" id="428991"/>
    <lineage>
        <taxon>Bacteria</taxon>
        <taxon>Pseudomonadati</taxon>
        <taxon>Pseudomonadota</taxon>
        <taxon>Alphaproteobacteria</taxon>
        <taxon>Sphingomonadales</taxon>
        <taxon>Sphingomonadaceae</taxon>
        <taxon>Novosphingobium</taxon>
    </lineage>
</organism>
<protein>
    <submittedName>
        <fullName evidence="1">Uncharacterized protein</fullName>
    </submittedName>
</protein>
<dbReference type="Proteomes" id="UP001157910">
    <property type="component" value="Unassembled WGS sequence"/>
</dbReference>
<sequence length="62" mass="7294">MTTSSNSNQQAIDLANCIKDWWQQHKFDTTGERGEWNLYDDEPEFVTMAKRIIGDWEKPSDD</sequence>
<dbReference type="EMBL" id="FXUI01000015">
    <property type="protein sequence ID" value="SMP80909.1"/>
    <property type="molecule type" value="Genomic_DNA"/>
</dbReference>
<name>A0ABY1QWS6_9SPHN</name>
<proteinExistence type="predicted"/>
<reference evidence="1 2" key="1">
    <citation type="submission" date="2017-05" db="EMBL/GenBank/DDBJ databases">
        <authorList>
            <person name="Varghese N."/>
            <person name="Submissions S."/>
        </authorList>
    </citation>
    <scope>NUCLEOTIDE SEQUENCE [LARGE SCALE GENOMIC DNA]</scope>
    <source>
        <strain evidence="1 2">SM16</strain>
    </source>
</reference>